<dbReference type="InterPro" id="IPR016181">
    <property type="entry name" value="Acyl_CoA_acyltransferase"/>
</dbReference>
<gene>
    <name evidence="2" type="ORF">ACM44_04850</name>
</gene>
<sequence length="105" mass="12192">MKPEFENIPLVNNEEKKRFELEYNGQVAFINYGDFGNQVALVHTEAPKELQGTGAAQALVEKTLAYIDRDGRKVLPYCPYVFAYIKRHPEWKHLVDERFSGFDQL</sequence>
<keyword evidence="3" id="KW-1185">Reference proteome</keyword>
<dbReference type="Gene3D" id="3.40.630.30">
    <property type="match status" value="1"/>
</dbReference>
<dbReference type="PROSITE" id="PS51729">
    <property type="entry name" value="GNAT_YJDJ"/>
    <property type="match status" value="1"/>
</dbReference>
<evidence type="ECO:0000259" key="1">
    <source>
        <dbReference type="PROSITE" id="PS51729"/>
    </source>
</evidence>
<proteinExistence type="predicted"/>
<feature type="domain" description="N-acetyltransferase" evidence="1">
    <location>
        <begin position="11"/>
        <end position="96"/>
    </location>
</feature>
<dbReference type="AlphaFoldDB" id="A0A0J7IZE9"/>
<dbReference type="SUPFAM" id="SSF55729">
    <property type="entry name" value="Acyl-CoA N-acyltransferases (Nat)"/>
    <property type="match status" value="1"/>
</dbReference>
<keyword evidence="2" id="KW-0808">Transferase</keyword>
<dbReference type="GO" id="GO:0016740">
    <property type="term" value="F:transferase activity"/>
    <property type="evidence" value="ECO:0007669"/>
    <property type="project" value="UniProtKB-KW"/>
</dbReference>
<dbReference type="RefSeq" id="WP_048498941.1">
    <property type="nucleotide sequence ID" value="NZ_LFNG01000006.1"/>
</dbReference>
<reference evidence="2 3" key="1">
    <citation type="journal article" date="2004" name="Int. J. Syst. Evol. Microbiol.">
        <title>Kaistella koreensis gen. nov., sp. nov., a novel member of the Chryseobacterium-Bergeyella-Riemerella branch.</title>
        <authorList>
            <person name="Kim M.K."/>
            <person name="Im W.T."/>
            <person name="Shin Y.K."/>
            <person name="Lim J.H."/>
            <person name="Kim S.H."/>
            <person name="Lee B.C."/>
            <person name="Park M.Y."/>
            <person name="Lee K.Y."/>
            <person name="Lee S.T."/>
        </authorList>
    </citation>
    <scope>NUCLEOTIDE SEQUENCE [LARGE SCALE GENOMIC DNA]</scope>
    <source>
        <strain evidence="2 3">CCUG 49689</strain>
    </source>
</reference>
<dbReference type="PATRIC" id="fig|1304281.5.peg.1044"/>
<dbReference type="EMBL" id="LFNG01000006">
    <property type="protein sequence ID" value="KMQ71568.1"/>
    <property type="molecule type" value="Genomic_DNA"/>
</dbReference>
<evidence type="ECO:0000313" key="2">
    <source>
        <dbReference type="EMBL" id="KMQ71568.1"/>
    </source>
</evidence>
<dbReference type="InterPro" id="IPR031165">
    <property type="entry name" value="GNAT_YJDJ"/>
</dbReference>
<dbReference type="OrthoDB" id="1120671at2"/>
<dbReference type="Proteomes" id="UP000035900">
    <property type="component" value="Unassembled WGS sequence"/>
</dbReference>
<dbReference type="STRING" id="1304281.ACM44_04850"/>
<protein>
    <submittedName>
        <fullName evidence="2">Acetyltransferase</fullName>
    </submittedName>
</protein>
<dbReference type="PANTHER" id="PTHR31435:SF10">
    <property type="entry name" value="BSR4717 PROTEIN"/>
    <property type="match status" value="1"/>
</dbReference>
<evidence type="ECO:0000313" key="3">
    <source>
        <dbReference type="Proteomes" id="UP000035900"/>
    </source>
</evidence>
<dbReference type="InterPro" id="IPR045057">
    <property type="entry name" value="Gcn5-rel_NAT"/>
</dbReference>
<comment type="caution">
    <text evidence="2">The sequence shown here is derived from an EMBL/GenBank/DDBJ whole genome shotgun (WGS) entry which is preliminary data.</text>
</comment>
<organism evidence="2 3">
    <name type="scientific">Chryseobacterium koreense CCUG 49689</name>
    <dbReference type="NCBI Taxonomy" id="1304281"/>
    <lineage>
        <taxon>Bacteria</taxon>
        <taxon>Pseudomonadati</taxon>
        <taxon>Bacteroidota</taxon>
        <taxon>Flavobacteriia</taxon>
        <taxon>Flavobacteriales</taxon>
        <taxon>Weeksellaceae</taxon>
        <taxon>Chryseobacterium group</taxon>
        <taxon>Chryseobacterium</taxon>
    </lineage>
</organism>
<name>A0A0J7IZE9_9FLAO</name>
<dbReference type="Pfam" id="PF14542">
    <property type="entry name" value="Acetyltransf_CG"/>
    <property type="match status" value="1"/>
</dbReference>
<accession>A0A0J7IZE9</accession>
<dbReference type="PANTHER" id="PTHR31435">
    <property type="entry name" value="PROTEIN NATD1"/>
    <property type="match status" value="1"/>
</dbReference>